<feature type="domain" description="Helicase ATP-binding" evidence="6">
    <location>
        <begin position="35"/>
        <end position="231"/>
    </location>
</feature>
<accession>A0A7C4E0F5</accession>
<dbReference type="GO" id="GO:0140097">
    <property type="term" value="F:catalytic activity, acting on DNA"/>
    <property type="evidence" value="ECO:0007669"/>
    <property type="project" value="UniProtKB-ARBA"/>
</dbReference>
<gene>
    <name evidence="8" type="primary">cas3</name>
    <name evidence="8" type="ORF">ENT82_01215</name>
</gene>
<keyword evidence="5" id="KW-0051">Antiviral defense</keyword>
<dbReference type="SUPFAM" id="SSF52540">
    <property type="entry name" value="P-loop containing nucleoside triphosphate hydrolases"/>
    <property type="match status" value="1"/>
</dbReference>
<keyword evidence="2" id="KW-0378">Hydrolase</keyword>
<dbReference type="InterPro" id="IPR050079">
    <property type="entry name" value="DEAD_box_RNA_helicase"/>
</dbReference>
<organism evidence="8">
    <name type="scientific">Caldiarchaeum subterraneum</name>
    <dbReference type="NCBI Taxonomy" id="311458"/>
    <lineage>
        <taxon>Archaea</taxon>
        <taxon>Nitrososphaerota</taxon>
        <taxon>Candidatus Caldarchaeales</taxon>
        <taxon>Candidatus Caldarchaeaceae</taxon>
        <taxon>Candidatus Caldarchaeum</taxon>
    </lineage>
</organism>
<name>A0A7C4E0F5_CALS0</name>
<dbReference type="Pfam" id="PF00270">
    <property type="entry name" value="DEAD"/>
    <property type="match status" value="1"/>
</dbReference>
<dbReference type="Pfam" id="PF22590">
    <property type="entry name" value="Cas3-like_C_2"/>
    <property type="match status" value="1"/>
</dbReference>
<feature type="domain" description="Helicase C-terminal" evidence="7">
    <location>
        <begin position="254"/>
        <end position="417"/>
    </location>
</feature>
<dbReference type="GO" id="GO:0005829">
    <property type="term" value="C:cytosol"/>
    <property type="evidence" value="ECO:0007669"/>
    <property type="project" value="TreeGrafter"/>
</dbReference>
<dbReference type="InterPro" id="IPR014001">
    <property type="entry name" value="Helicase_ATP-bd"/>
</dbReference>
<evidence type="ECO:0000259" key="7">
    <source>
        <dbReference type="PROSITE" id="PS51194"/>
    </source>
</evidence>
<keyword evidence="4" id="KW-0067">ATP-binding</keyword>
<dbReference type="GO" id="GO:0003724">
    <property type="term" value="F:RNA helicase activity"/>
    <property type="evidence" value="ECO:0007669"/>
    <property type="project" value="TreeGrafter"/>
</dbReference>
<dbReference type="PROSITE" id="PS51192">
    <property type="entry name" value="HELICASE_ATP_BIND_1"/>
    <property type="match status" value="1"/>
</dbReference>
<keyword evidence="1" id="KW-0547">Nucleotide-binding</keyword>
<comment type="caution">
    <text evidence="8">The sequence shown here is derived from an EMBL/GenBank/DDBJ whole genome shotgun (WGS) entry which is preliminary data.</text>
</comment>
<dbReference type="PROSITE" id="PS51194">
    <property type="entry name" value="HELICASE_CTER"/>
    <property type="match status" value="1"/>
</dbReference>
<proteinExistence type="predicted"/>
<protein>
    <submittedName>
        <fullName evidence="8">CRISPR-associated helicase Cas3</fullName>
    </submittedName>
</protein>
<evidence type="ECO:0000256" key="2">
    <source>
        <dbReference type="ARBA" id="ARBA00022801"/>
    </source>
</evidence>
<dbReference type="GO" id="GO:0051607">
    <property type="term" value="P:defense response to virus"/>
    <property type="evidence" value="ECO:0007669"/>
    <property type="project" value="UniProtKB-KW"/>
</dbReference>
<sequence>MCYVRFTMPCPESRIYRALVDRGFYSAKRPLIEHVLENLGPGVNVVQLPTGYGKTALSITCGLKSIVEPREYVRAIHVLPLRSIIDDAYNSTVENLQKIGITNPTEAVAEQMMGAPGSPFLNKDIVFVTYETFRLHMMKTPPHEIKNIFCNALLSGGWRTYGHFEISRGAIFEAAVFLDEPQLMSDENDSTLPSILNALTCHGRFLTLMSATVSKGLRNLARETAKKFKVEYREMIYGENMFDKDFENTMKSKKIETHLEEASLEDVVRDKLRDAVWDRVLIMANTVEKAKHIYSLLSDTNAALLHGRLTKKDRLNVLNNLKKGKKWIVVSTQVVEAGVNISSELMITELAPASSLVQRAGRVARYDNEQEGMIVLVKTDPSPYKEKTVAKTYEVLRNALNDGGVSWRAPSPEKGIGYSQLVDIVHGDQRFITNHYLLNQVINPLSTSHQALSLLQESLATVYVADEVDKVKEEDSFTIDLETLAKKFPKTPAIILKEDRPELEHGLTAGKINRTAYPALFMLCRDVIGFLMSKEVYRNAAYGVSP</sequence>
<evidence type="ECO:0000256" key="4">
    <source>
        <dbReference type="ARBA" id="ARBA00022840"/>
    </source>
</evidence>
<dbReference type="PANTHER" id="PTHR47959:SF16">
    <property type="entry name" value="CRISPR-ASSOCIATED NUCLEASE_HELICASE CAS3-RELATED"/>
    <property type="match status" value="1"/>
</dbReference>
<dbReference type="Gene3D" id="3.40.50.300">
    <property type="entry name" value="P-loop containing nucleotide triphosphate hydrolases"/>
    <property type="match status" value="2"/>
</dbReference>
<evidence type="ECO:0000259" key="6">
    <source>
        <dbReference type="PROSITE" id="PS51192"/>
    </source>
</evidence>
<evidence type="ECO:0000256" key="1">
    <source>
        <dbReference type="ARBA" id="ARBA00022741"/>
    </source>
</evidence>
<dbReference type="NCBIfam" id="TIGR01587">
    <property type="entry name" value="cas3_core"/>
    <property type="match status" value="1"/>
</dbReference>
<dbReference type="PANTHER" id="PTHR47959">
    <property type="entry name" value="ATP-DEPENDENT RNA HELICASE RHLE-RELATED"/>
    <property type="match status" value="1"/>
</dbReference>
<dbReference type="GO" id="GO:0016787">
    <property type="term" value="F:hydrolase activity"/>
    <property type="evidence" value="ECO:0007669"/>
    <property type="project" value="UniProtKB-KW"/>
</dbReference>
<dbReference type="AlphaFoldDB" id="A0A7C4E0F5"/>
<dbReference type="InterPro" id="IPR001650">
    <property type="entry name" value="Helicase_C-like"/>
</dbReference>
<keyword evidence="3" id="KW-0347">Helicase</keyword>
<dbReference type="SMART" id="SM00490">
    <property type="entry name" value="HELICc"/>
    <property type="match status" value="1"/>
</dbReference>
<dbReference type="InterPro" id="IPR054712">
    <property type="entry name" value="Cas3-like_dom"/>
</dbReference>
<dbReference type="InterPro" id="IPR006474">
    <property type="entry name" value="Helicase_Cas3_CRISPR-ass_core"/>
</dbReference>
<dbReference type="GO" id="GO:0005524">
    <property type="term" value="F:ATP binding"/>
    <property type="evidence" value="ECO:0007669"/>
    <property type="project" value="UniProtKB-KW"/>
</dbReference>
<dbReference type="EMBL" id="DTAD01000014">
    <property type="protein sequence ID" value="HGN89740.1"/>
    <property type="molecule type" value="Genomic_DNA"/>
</dbReference>
<evidence type="ECO:0000313" key="8">
    <source>
        <dbReference type="EMBL" id="HGN89740.1"/>
    </source>
</evidence>
<dbReference type="GO" id="GO:0003676">
    <property type="term" value="F:nucleic acid binding"/>
    <property type="evidence" value="ECO:0007669"/>
    <property type="project" value="InterPro"/>
</dbReference>
<reference evidence="8" key="1">
    <citation type="journal article" date="2020" name="mSystems">
        <title>Genome- and Community-Level Interaction Insights into Carbon Utilization and Element Cycling Functions of Hydrothermarchaeota in Hydrothermal Sediment.</title>
        <authorList>
            <person name="Zhou Z."/>
            <person name="Liu Y."/>
            <person name="Xu W."/>
            <person name="Pan J."/>
            <person name="Luo Z.H."/>
            <person name="Li M."/>
        </authorList>
    </citation>
    <scope>NUCLEOTIDE SEQUENCE [LARGE SCALE GENOMIC DNA]</scope>
    <source>
        <strain evidence="8">SpSt-613</strain>
    </source>
</reference>
<evidence type="ECO:0000256" key="3">
    <source>
        <dbReference type="ARBA" id="ARBA00022806"/>
    </source>
</evidence>
<evidence type="ECO:0000256" key="5">
    <source>
        <dbReference type="ARBA" id="ARBA00023118"/>
    </source>
</evidence>
<dbReference type="InterPro" id="IPR011545">
    <property type="entry name" value="DEAD/DEAH_box_helicase_dom"/>
</dbReference>
<dbReference type="InterPro" id="IPR027417">
    <property type="entry name" value="P-loop_NTPase"/>
</dbReference>